<dbReference type="Proteomes" id="UP000578352">
    <property type="component" value="Unassembled WGS sequence"/>
</dbReference>
<feature type="domain" description="DUF1254" evidence="1">
    <location>
        <begin position="30"/>
        <end position="84"/>
    </location>
</feature>
<evidence type="ECO:0000313" key="2">
    <source>
        <dbReference type="EMBL" id="NYJ22704.1"/>
    </source>
</evidence>
<evidence type="ECO:0000259" key="1">
    <source>
        <dbReference type="Pfam" id="PF06863"/>
    </source>
</evidence>
<dbReference type="AlphaFoldDB" id="A0A853CU39"/>
<dbReference type="EMBL" id="JACCFL010000001">
    <property type="protein sequence ID" value="NYJ22704.1"/>
    <property type="molecule type" value="Genomic_DNA"/>
</dbReference>
<evidence type="ECO:0000313" key="3">
    <source>
        <dbReference type="Proteomes" id="UP000578352"/>
    </source>
</evidence>
<dbReference type="Pfam" id="PF06863">
    <property type="entry name" value="DUF1254"/>
    <property type="match status" value="1"/>
</dbReference>
<accession>A0A853CU39</accession>
<dbReference type="InterPro" id="IPR010679">
    <property type="entry name" value="DUF1254"/>
</dbReference>
<dbReference type="RefSeq" id="WP_246312716.1">
    <property type="nucleotide sequence ID" value="NZ_BAABEH010000001.1"/>
</dbReference>
<comment type="caution">
    <text evidence="2">The sequence shown here is derived from an EMBL/GenBank/DDBJ whole genome shotgun (WGS) entry which is preliminary data.</text>
</comment>
<organism evidence="2 3">
    <name type="scientific">Leifsonia shinshuensis</name>
    <dbReference type="NCBI Taxonomy" id="150026"/>
    <lineage>
        <taxon>Bacteria</taxon>
        <taxon>Bacillati</taxon>
        <taxon>Actinomycetota</taxon>
        <taxon>Actinomycetes</taxon>
        <taxon>Micrococcales</taxon>
        <taxon>Microbacteriaceae</taxon>
        <taxon>Leifsonia</taxon>
    </lineage>
</organism>
<name>A0A853CU39_9MICO</name>
<gene>
    <name evidence="2" type="ORF">HNR13_000991</name>
</gene>
<protein>
    <recommendedName>
        <fullName evidence="1">DUF1254 domain-containing protein</fullName>
    </recommendedName>
</protein>
<proteinExistence type="predicted"/>
<sequence length="202" mass="22938">MSVQVNVDNFVRAETNRMFDFGQSQSGGINQWLRYRVPTPFDEQPVIRQNRDTLYSGAVVDVSRGARLTVPEHGDRYASAMVVNQDHYIQHIFHTPGTYELTADQCGSDYVLVAVRILVDPTDDTDIAAVNTLQDQFTIHAASSTPLTHPDYDTASFDTTRNHLLALSRGLPDYRNAFERPVRADRQRRPGGRVLVRHRLQR</sequence>
<dbReference type="SUPFAM" id="SSF160935">
    <property type="entry name" value="VPA0735-like"/>
    <property type="match status" value="1"/>
</dbReference>
<reference evidence="2 3" key="1">
    <citation type="submission" date="2020-07" db="EMBL/GenBank/DDBJ databases">
        <title>Sequencing the genomes of 1000 actinobacteria strains.</title>
        <authorList>
            <person name="Klenk H.-P."/>
        </authorList>
    </citation>
    <scope>NUCLEOTIDE SEQUENCE [LARGE SCALE GENOMIC DNA]</scope>
    <source>
        <strain evidence="2 3">DSM 15165</strain>
    </source>
</reference>